<dbReference type="InterPro" id="IPR027417">
    <property type="entry name" value="P-loop_NTPase"/>
</dbReference>
<evidence type="ECO:0000313" key="1">
    <source>
        <dbReference type="EMBL" id="KKU28836.1"/>
    </source>
</evidence>
<dbReference type="Gene3D" id="3.40.50.300">
    <property type="entry name" value="P-loop containing nucleotide triphosphate hydrolases"/>
    <property type="match status" value="1"/>
</dbReference>
<accession>A0A0G1P7V8</accession>
<gene>
    <name evidence="1" type="ORF">UX41_C0026G0011</name>
</gene>
<dbReference type="PANTHER" id="PTHR41930">
    <property type="entry name" value="UPF0200 PROTEIN MJ1399"/>
    <property type="match status" value="1"/>
</dbReference>
<dbReference type="EMBL" id="LCMC01000026">
    <property type="protein sequence ID" value="KKU28836.1"/>
    <property type="molecule type" value="Genomic_DNA"/>
</dbReference>
<comment type="caution">
    <text evidence="1">The sequence shown here is derived from an EMBL/GenBank/DDBJ whole genome shotgun (WGS) entry which is preliminary data.</text>
</comment>
<evidence type="ECO:0008006" key="3">
    <source>
        <dbReference type="Google" id="ProtNLM"/>
    </source>
</evidence>
<protein>
    <recommendedName>
        <fullName evidence="3">Dephospho-CoA kinase</fullName>
    </recommendedName>
</protein>
<proteinExistence type="predicted"/>
<dbReference type="AlphaFoldDB" id="A0A0G1P7V8"/>
<dbReference type="SUPFAM" id="SSF52540">
    <property type="entry name" value="P-loop containing nucleoside triphosphate hydrolases"/>
    <property type="match status" value="1"/>
</dbReference>
<reference evidence="1 2" key="1">
    <citation type="journal article" date="2015" name="Nature">
        <title>rRNA introns, odd ribosomes, and small enigmatic genomes across a large radiation of phyla.</title>
        <authorList>
            <person name="Brown C.T."/>
            <person name="Hug L.A."/>
            <person name="Thomas B.C."/>
            <person name="Sharon I."/>
            <person name="Castelle C.J."/>
            <person name="Singh A."/>
            <person name="Wilkins M.J."/>
            <person name="Williams K.H."/>
            <person name="Banfield J.F."/>
        </authorList>
    </citation>
    <scope>NUCLEOTIDE SEQUENCE [LARGE SCALE GENOMIC DNA]</scope>
</reference>
<dbReference type="Proteomes" id="UP000034510">
    <property type="component" value="Unassembled WGS sequence"/>
</dbReference>
<organism evidence="1 2">
    <name type="scientific">Candidatus Collierbacteria bacterium GW2011_GWE1_46_18</name>
    <dbReference type="NCBI Taxonomy" id="1618399"/>
    <lineage>
        <taxon>Bacteria</taxon>
        <taxon>Candidatus Collieribacteriota</taxon>
    </lineage>
</organism>
<sequence>MTKRLVIGLVGPMASGKGVVADYLKAQGFAFESLSDRIREDMKARNIPLTRENLQNYGNYLREAYGNAVLAQRTVDLLSDSGHNVCIDSIRNPGELLFLRESLGALIIGIDAPEDLRLVWYLERAQARGEDFATAEDFYTAAKRDLGQGEAISGQQVSACLELSDFILVNRGSKEELYEQMSELLGEIKSYHPEKYKKSPLESVD</sequence>
<evidence type="ECO:0000313" key="2">
    <source>
        <dbReference type="Proteomes" id="UP000034510"/>
    </source>
</evidence>
<name>A0A0G1P7V8_9BACT</name>
<dbReference type="PANTHER" id="PTHR41930:SF1">
    <property type="entry name" value="DEPHOSPHO-COA KINASE"/>
    <property type="match status" value="1"/>
</dbReference>